<accession>A0ABT0GH82</accession>
<dbReference type="InterPro" id="IPR013358">
    <property type="entry name" value="Pilus_biogenesis_MshL"/>
</dbReference>
<dbReference type="InterPro" id="IPR050810">
    <property type="entry name" value="Bact_Secretion_Sys_Channel"/>
</dbReference>
<dbReference type="RefSeq" id="WP_248208137.1">
    <property type="nucleotide sequence ID" value="NZ_JALNMH010000006.1"/>
</dbReference>
<dbReference type="Pfam" id="PF00263">
    <property type="entry name" value="Secretin"/>
    <property type="match status" value="1"/>
</dbReference>
<dbReference type="PROSITE" id="PS51257">
    <property type="entry name" value="PROKAR_LIPOPROTEIN"/>
    <property type="match status" value="1"/>
</dbReference>
<evidence type="ECO:0000259" key="2">
    <source>
        <dbReference type="Pfam" id="PF00263"/>
    </source>
</evidence>
<name>A0ABT0GH82_9GAMM</name>
<organism evidence="3 4">
    <name type="scientific">Pseudomarimonas salicorniae</name>
    <dbReference type="NCBI Taxonomy" id="2933270"/>
    <lineage>
        <taxon>Bacteria</taxon>
        <taxon>Pseudomonadati</taxon>
        <taxon>Pseudomonadota</taxon>
        <taxon>Gammaproteobacteria</taxon>
        <taxon>Lysobacterales</taxon>
        <taxon>Lysobacteraceae</taxon>
        <taxon>Pseudomarimonas</taxon>
    </lineage>
</organism>
<dbReference type="Proteomes" id="UP001431449">
    <property type="component" value="Unassembled WGS sequence"/>
</dbReference>
<gene>
    <name evidence="3" type="primary">mshL</name>
    <name evidence="3" type="ORF">M0G41_08905</name>
</gene>
<comment type="similarity">
    <text evidence="1">Belongs to the bacterial secretin family.</text>
</comment>
<dbReference type="InterPro" id="IPR001775">
    <property type="entry name" value="GspD/PilQ"/>
</dbReference>
<keyword evidence="4" id="KW-1185">Reference proteome</keyword>
<feature type="domain" description="Type II/III secretion system secretin-like" evidence="2">
    <location>
        <begin position="397"/>
        <end position="575"/>
    </location>
</feature>
<dbReference type="InterPro" id="IPR004846">
    <property type="entry name" value="T2SS/T3SS_dom"/>
</dbReference>
<proteinExistence type="inferred from homology"/>
<dbReference type="PANTHER" id="PTHR30332:SF17">
    <property type="entry name" value="TYPE IV PILIATION SYSTEM PROTEIN DR_0774-RELATED"/>
    <property type="match status" value="1"/>
</dbReference>
<dbReference type="PRINTS" id="PR00811">
    <property type="entry name" value="BCTERIALGSPD"/>
</dbReference>
<evidence type="ECO:0000313" key="3">
    <source>
        <dbReference type="EMBL" id="MCK7593788.1"/>
    </source>
</evidence>
<dbReference type="NCBIfam" id="TIGR02519">
    <property type="entry name" value="pilus_MshL"/>
    <property type="match status" value="1"/>
</dbReference>
<dbReference type="Gene3D" id="3.55.50.30">
    <property type="match status" value="1"/>
</dbReference>
<evidence type="ECO:0000313" key="4">
    <source>
        <dbReference type="Proteomes" id="UP001431449"/>
    </source>
</evidence>
<reference evidence="3" key="1">
    <citation type="submission" date="2022-04" db="EMBL/GenBank/DDBJ databases">
        <title>Lysobacter sp. CAU 1642 isolated from sea sand.</title>
        <authorList>
            <person name="Kim W."/>
        </authorList>
    </citation>
    <scope>NUCLEOTIDE SEQUENCE</scope>
    <source>
        <strain evidence="3">CAU 1642</strain>
    </source>
</reference>
<comment type="caution">
    <text evidence="3">The sequence shown here is derived from an EMBL/GenBank/DDBJ whole genome shotgun (WGS) entry which is preliminary data.</text>
</comment>
<protein>
    <submittedName>
        <fullName evidence="3">Pilus (MSHA type) biogenesis protein MshL</fullName>
    </submittedName>
</protein>
<dbReference type="PANTHER" id="PTHR30332">
    <property type="entry name" value="PROBABLE GENERAL SECRETION PATHWAY PROTEIN D"/>
    <property type="match status" value="1"/>
</dbReference>
<sequence length="575" mass="60546">MVNDARSPSLPRPRLARHALAVAVAAMALGGCTGVPRKSTQSLAPVDEHTLDRMAEHTVAESAKLAEVQQRLFEELQRVQQAQPAPPVVPQYDPLEDQLVSIRMYEADVGQLLWAMSEQLGMNLMLDPRVVQTGRRSSINLSNVTAREVFDHILRAFDLHGEVQGKTLIVNLMEEKVYDLDFLNTALSVDISSGGNVFGANQSTGGGGGGGSSGGGSNALRSDFALSGGLGEQTSVHAELEEALASLIGEGGGGRRAQDGAEDADPVPAGMYNLNSVTGTLFVRARPSQVRAVESLISRYKAVLGRQVQIEAQLIDVELKDGFQWGVDWNVLRNHVAGVIGRAPIAVDPATALLPPGPGAELPVRTLTLPAQTIGSAAGNALGLGYQRNSFSVAIDALRNFGNVKVLSNPSIRARNGSPALLSVGTNIRYLSSSSVTVTNPGGGATTTSSDAQTDSLFSGIVVGVVPFIRADRQVEILIHPMQTDVDPNSLQLVDAGGGTRVTLPVINFKGMTTTLGLRDGDTVLIGGLIDQKLGRSNSGVPGLSDVPGVGKFFDRTADSHASRELVMVLKVRVL</sequence>
<dbReference type="EMBL" id="JALNMH010000006">
    <property type="protein sequence ID" value="MCK7593788.1"/>
    <property type="molecule type" value="Genomic_DNA"/>
</dbReference>
<evidence type="ECO:0000256" key="1">
    <source>
        <dbReference type="RuleBase" id="RU004003"/>
    </source>
</evidence>